<evidence type="ECO:0000313" key="2">
    <source>
        <dbReference type="EMBL" id="ATA54548.1"/>
    </source>
</evidence>
<sequence length="101" mass="10952">MLKDFTDWLLKLIAKLFTAVWDFLSDIFVSILEGVVNAFVSLIASIPMPGWLTGGLGGVFGSMDSGILYIVSACGVPAALAIIGGGYAFRMLRKIFTLFQW</sequence>
<reference evidence="2 3" key="1">
    <citation type="submission" date="2017-09" db="EMBL/GenBank/DDBJ databases">
        <title>The diverse metabolic capabilities of V. boronicumulans make it an excellent choice for continued studies on novel biodegradation.</title>
        <authorList>
            <person name="Sun S."/>
        </authorList>
    </citation>
    <scope>NUCLEOTIDE SEQUENCE [LARGE SCALE GENOMIC DNA]</scope>
    <source>
        <strain evidence="2 3">J1</strain>
    </source>
</reference>
<feature type="transmembrane region" description="Helical" evidence="1">
    <location>
        <begin position="66"/>
        <end position="89"/>
    </location>
</feature>
<protein>
    <recommendedName>
        <fullName evidence="4">Minor coat protein</fullName>
    </recommendedName>
</protein>
<evidence type="ECO:0000256" key="1">
    <source>
        <dbReference type="SAM" id="Phobius"/>
    </source>
</evidence>
<dbReference type="RefSeq" id="WP_095745133.1">
    <property type="nucleotide sequence ID" value="NZ_CP023284.1"/>
</dbReference>
<accession>A0A250DJK1</accession>
<dbReference type="EMBL" id="CP023284">
    <property type="protein sequence ID" value="ATA54548.1"/>
    <property type="molecule type" value="Genomic_DNA"/>
</dbReference>
<evidence type="ECO:0008006" key="4">
    <source>
        <dbReference type="Google" id="ProtNLM"/>
    </source>
</evidence>
<proteinExistence type="predicted"/>
<gene>
    <name evidence="2" type="ORF">CKY39_16030</name>
</gene>
<keyword evidence="1" id="KW-0472">Membrane</keyword>
<dbReference type="AlphaFoldDB" id="A0A250DJK1"/>
<dbReference type="Proteomes" id="UP000217154">
    <property type="component" value="Chromosome"/>
</dbReference>
<evidence type="ECO:0000313" key="3">
    <source>
        <dbReference type="Proteomes" id="UP000217154"/>
    </source>
</evidence>
<keyword evidence="1" id="KW-0812">Transmembrane</keyword>
<name>A0A250DJK1_9BURK</name>
<keyword evidence="1" id="KW-1133">Transmembrane helix</keyword>
<dbReference type="KEGG" id="vbo:CKY39_16030"/>
<organism evidence="2 3">
    <name type="scientific">Variovorax boronicumulans</name>
    <dbReference type="NCBI Taxonomy" id="436515"/>
    <lineage>
        <taxon>Bacteria</taxon>
        <taxon>Pseudomonadati</taxon>
        <taxon>Pseudomonadota</taxon>
        <taxon>Betaproteobacteria</taxon>
        <taxon>Burkholderiales</taxon>
        <taxon>Comamonadaceae</taxon>
        <taxon>Variovorax</taxon>
    </lineage>
</organism>